<dbReference type="InterPro" id="IPR026961">
    <property type="entry name" value="PGG_dom"/>
</dbReference>
<evidence type="ECO:0000256" key="3">
    <source>
        <dbReference type="ARBA" id="ARBA00022737"/>
    </source>
</evidence>
<reference evidence="9 10" key="1">
    <citation type="submission" date="2024-09" db="EMBL/GenBank/DDBJ databases">
        <title>Chromosome-scale assembly of Riccia fluitans.</title>
        <authorList>
            <person name="Paukszto L."/>
            <person name="Sawicki J."/>
            <person name="Karawczyk K."/>
            <person name="Piernik-Szablinska J."/>
            <person name="Szczecinska M."/>
            <person name="Mazdziarz M."/>
        </authorList>
    </citation>
    <scope>NUCLEOTIDE SEQUENCE [LARGE SCALE GENOMIC DNA]</scope>
    <source>
        <strain evidence="9">Rf_01</strain>
        <tissue evidence="9">Aerial parts of the thallus</tissue>
    </source>
</reference>
<comment type="caution">
    <text evidence="9">The sequence shown here is derived from an EMBL/GenBank/DDBJ whole genome shotgun (WGS) entry which is preliminary data.</text>
</comment>
<keyword evidence="10" id="KW-1185">Reference proteome</keyword>
<gene>
    <name evidence="9" type="ORF">R1flu_009220</name>
</gene>
<comment type="subcellular location">
    <subcellularLocation>
        <location evidence="1">Membrane</location>
        <topology evidence="1">Multi-pass membrane protein</topology>
    </subcellularLocation>
</comment>
<evidence type="ECO:0000256" key="2">
    <source>
        <dbReference type="ARBA" id="ARBA00022692"/>
    </source>
</evidence>
<dbReference type="Proteomes" id="UP001605036">
    <property type="component" value="Unassembled WGS sequence"/>
</dbReference>
<evidence type="ECO:0000256" key="7">
    <source>
        <dbReference type="SAM" id="Phobius"/>
    </source>
</evidence>
<name>A0ABD1Z1M0_9MARC</name>
<evidence type="ECO:0000313" key="10">
    <source>
        <dbReference type="Proteomes" id="UP001605036"/>
    </source>
</evidence>
<keyword evidence="2 7" id="KW-0812">Transmembrane</keyword>
<feature type="transmembrane region" description="Helical" evidence="7">
    <location>
        <begin position="40"/>
        <end position="59"/>
    </location>
</feature>
<keyword evidence="4 7" id="KW-1133">Transmembrane helix</keyword>
<dbReference type="EMBL" id="JBHFFA010000002">
    <property type="protein sequence ID" value="KAL2641633.1"/>
    <property type="molecule type" value="Genomic_DNA"/>
</dbReference>
<dbReference type="GO" id="GO:0016020">
    <property type="term" value="C:membrane"/>
    <property type="evidence" value="ECO:0007669"/>
    <property type="project" value="UniProtKB-SubCell"/>
</dbReference>
<accession>A0ABD1Z1M0</accession>
<dbReference type="PANTHER" id="PTHR24186">
    <property type="entry name" value="PROTEIN PHOSPHATASE 1 REGULATORY SUBUNIT"/>
    <property type="match status" value="1"/>
</dbReference>
<evidence type="ECO:0000313" key="9">
    <source>
        <dbReference type="EMBL" id="KAL2641633.1"/>
    </source>
</evidence>
<keyword evidence="5" id="KW-0040">ANK repeat</keyword>
<feature type="transmembrane region" description="Helical" evidence="7">
    <location>
        <begin position="202"/>
        <end position="224"/>
    </location>
</feature>
<evidence type="ECO:0000256" key="1">
    <source>
        <dbReference type="ARBA" id="ARBA00004141"/>
    </source>
</evidence>
<evidence type="ECO:0000256" key="5">
    <source>
        <dbReference type="ARBA" id="ARBA00023043"/>
    </source>
</evidence>
<keyword evidence="3" id="KW-0677">Repeat</keyword>
<feature type="transmembrane region" description="Helical" evidence="7">
    <location>
        <begin position="94"/>
        <end position="117"/>
    </location>
</feature>
<dbReference type="Pfam" id="PF13962">
    <property type="entry name" value="PGG"/>
    <property type="match status" value="1"/>
</dbReference>
<dbReference type="PANTHER" id="PTHR24186:SF38">
    <property type="entry name" value="ANKYRIN REPEAT FAMILY PROTEIN"/>
    <property type="match status" value="1"/>
</dbReference>
<organism evidence="9 10">
    <name type="scientific">Riccia fluitans</name>
    <dbReference type="NCBI Taxonomy" id="41844"/>
    <lineage>
        <taxon>Eukaryota</taxon>
        <taxon>Viridiplantae</taxon>
        <taxon>Streptophyta</taxon>
        <taxon>Embryophyta</taxon>
        <taxon>Marchantiophyta</taxon>
        <taxon>Marchantiopsida</taxon>
        <taxon>Marchantiidae</taxon>
        <taxon>Marchantiales</taxon>
        <taxon>Ricciaceae</taxon>
        <taxon>Riccia</taxon>
    </lineage>
</organism>
<protein>
    <recommendedName>
        <fullName evidence="8">PGG domain-containing protein</fullName>
    </recommendedName>
</protein>
<evidence type="ECO:0000256" key="4">
    <source>
        <dbReference type="ARBA" id="ARBA00022989"/>
    </source>
</evidence>
<sequence>MDRSIAKNDPLTEKYNARLKAEKKTQITLTRMQKDFVASINSYAVVLVLLASVTFVGFLQPPGGLQDIKPPASSPDSAPLMENPNSHLAKKPEMTVFIIFNFLSFILSVSDLLLCVLSSLSPLRSISTTSGFEDWMPTSDDGQLTLQAEQATSKLLARYVSSTLVKLIFVNAIFAISLTCCVVAFGAAGMVVVRKDRTNGNFLAVLTTLVVGCCFFAFFLIWLLHYTFKFMKRAVTDESLSTSLQNRASSAQIQFRYLNSREKDGH</sequence>
<proteinExistence type="predicted"/>
<dbReference type="AlphaFoldDB" id="A0ABD1Z1M0"/>
<feature type="domain" description="PGG" evidence="8">
    <location>
        <begin position="37"/>
        <end position="120"/>
    </location>
</feature>
<evidence type="ECO:0000259" key="8">
    <source>
        <dbReference type="Pfam" id="PF13962"/>
    </source>
</evidence>
<keyword evidence="6 7" id="KW-0472">Membrane</keyword>
<feature type="transmembrane region" description="Helical" evidence="7">
    <location>
        <begin position="164"/>
        <end position="190"/>
    </location>
</feature>
<evidence type="ECO:0000256" key="6">
    <source>
        <dbReference type="ARBA" id="ARBA00023136"/>
    </source>
</evidence>